<evidence type="ECO:0000256" key="1">
    <source>
        <dbReference type="ARBA" id="ARBA00001936"/>
    </source>
</evidence>
<keyword evidence="16" id="KW-1185">Reference proteome</keyword>
<dbReference type="InterPro" id="IPR002495">
    <property type="entry name" value="Glyco_trans_8"/>
</dbReference>
<comment type="catalytic activity">
    <reaction evidence="11">
        <text>[1,4-alpha-D-glucosyl](n)-L-tyrosyl-[glycogenin] + UDP-alpha-D-glucose = [1,4-alpha-D-glucosyl](n+1)-L-tyrosyl-[glycogenin] + UDP + H(+)</text>
        <dbReference type="Rhea" id="RHEA:56560"/>
        <dbReference type="Rhea" id="RHEA-COMP:14606"/>
        <dbReference type="Rhea" id="RHEA-COMP:14607"/>
        <dbReference type="ChEBI" id="CHEBI:15378"/>
        <dbReference type="ChEBI" id="CHEBI:58223"/>
        <dbReference type="ChEBI" id="CHEBI:58885"/>
        <dbReference type="ChEBI" id="CHEBI:140574"/>
        <dbReference type="EC" id="2.4.1.186"/>
    </reaction>
</comment>
<keyword evidence="5" id="KW-0479">Metal-binding</keyword>
<dbReference type="GO" id="GO:0008466">
    <property type="term" value="F:glycogenin glucosyltransferase activity"/>
    <property type="evidence" value="ECO:0007669"/>
    <property type="project" value="UniProtKB-EC"/>
</dbReference>
<evidence type="ECO:0000313" key="15">
    <source>
        <dbReference type="EMBL" id="KAA0184653.1"/>
    </source>
</evidence>
<accession>A0A8E0RJK4</accession>
<dbReference type="CDD" id="cd02537">
    <property type="entry name" value="GT8_Glycogenin"/>
    <property type="match status" value="1"/>
</dbReference>
<evidence type="ECO:0000256" key="2">
    <source>
        <dbReference type="ARBA" id="ARBA00004496"/>
    </source>
</evidence>
<evidence type="ECO:0000256" key="7">
    <source>
        <dbReference type="ARBA" id="ARBA00023180"/>
    </source>
</evidence>
<feature type="compositionally biased region" description="Polar residues" evidence="14">
    <location>
        <begin position="478"/>
        <end position="515"/>
    </location>
</feature>
<dbReference type="GO" id="GO:0046872">
    <property type="term" value="F:metal ion binding"/>
    <property type="evidence" value="ECO:0007669"/>
    <property type="project" value="UniProtKB-KW"/>
</dbReference>
<feature type="region of interest" description="Disordered" evidence="14">
    <location>
        <begin position="802"/>
        <end position="825"/>
    </location>
</feature>
<organism evidence="15 16">
    <name type="scientific">Fasciolopsis buskii</name>
    <dbReference type="NCBI Taxonomy" id="27845"/>
    <lineage>
        <taxon>Eukaryota</taxon>
        <taxon>Metazoa</taxon>
        <taxon>Spiralia</taxon>
        <taxon>Lophotrochozoa</taxon>
        <taxon>Platyhelminthes</taxon>
        <taxon>Trematoda</taxon>
        <taxon>Digenea</taxon>
        <taxon>Plagiorchiida</taxon>
        <taxon>Echinostomata</taxon>
        <taxon>Echinostomatoidea</taxon>
        <taxon>Fasciolidae</taxon>
        <taxon>Fasciolopsis</taxon>
    </lineage>
</organism>
<comment type="similarity">
    <text evidence="9">Belongs to the glycosyltransferase 8 family. Glycogenin subfamily.</text>
</comment>
<reference evidence="15" key="1">
    <citation type="submission" date="2019-05" db="EMBL/GenBank/DDBJ databases">
        <title>Annotation for the trematode Fasciolopsis buski.</title>
        <authorList>
            <person name="Choi Y.-J."/>
        </authorList>
    </citation>
    <scope>NUCLEOTIDE SEQUENCE</scope>
    <source>
        <strain evidence="15">HT</strain>
        <tissue evidence="15">Whole worm</tissue>
    </source>
</reference>
<feature type="compositionally biased region" description="Pro residues" evidence="14">
    <location>
        <begin position="448"/>
        <end position="476"/>
    </location>
</feature>
<feature type="compositionally biased region" description="Polar residues" evidence="14">
    <location>
        <begin position="809"/>
        <end position="819"/>
    </location>
</feature>
<keyword evidence="4" id="KW-0808">Transferase</keyword>
<sequence length="960" mass="108416">MTIGSYEESVKPPQRETFMTLVTNEEYCIGALVLGVSLRQVETQKELSVLVTSELNEEMRNLLGKHYDNVIEVTPVCNTDSESLKLLSRRELDITFTKIHCWAMVQFDKVVFLDADTLVLHNIDELFEREELSAVPDPSWPDCFNAGVFVLKPSLDTFNGLLRVASCPGSFDGREQGLLNTYFTDWLDKGISHRLAYIYNCICQINEELGFDFYTSMAAWVEFGGSVRVAHFSGPIKPWHRVSSARGCSREACMALIDAKSERRMISRTAGMLAYWWSLFLVLVRPDLKPDMYLGDFYLDPPRIYYAKPATENQNQTNTYAPYQASFENAHSHSNRPPSPTAVGPYHPEFHETRWDYLHQGQRTDEANRFIEHHYVPPPTPPPPPTSIRISNFRPSADTHPQQGVPAPPVQRRHSQSSLPKIQQSHPPQEDSAPRGYQHIVFRHPLSSTPPPQLQPPSPPSLPAPVPTPAPPPPPEMSQLSGTARPQLPDSSHVQRQSNHATPGNQAPTPNNIFLTSGDALKGSQSHTMQYDERLPLQQTIKQPVPPSTWKPPKPAKPLQPKYCFDCQNCKREMAKTVSTDPNGIGSHKHETEKLSTMKKITSKPKRVTKPMVRKSHGGKKSEHVSTTKPEERKISRTEQYESHLTNIAKDVPLETIIIPTFQLAQPVIKYSTKKRTRTANYQHTEASLSISQSASLLTNFDADNIKADKLKSEHIRWPHSVEEVYVEKEEPKIKCFSNSVVKVKRDQSRTNETKTEPLLTYKEDVVMRHFQSDITPPTIALHQNQWLAGIQLKPTSDFVHKSAGKANIPSTGKENGNVETKGKTTDVSEALINAVAKKHKNRTLADLRKVREKLKEKGFDKEVHESNWENKRELDEMRRVLLSARPKVQPGTAGHLARTDLTGKLCARHERLETERMYAWERGDIDYTGTDRFANILAKLCDTMTRVGGAGNRPIGLDV</sequence>
<name>A0A8E0RJK4_9TREM</name>
<feature type="region of interest" description="Disordered" evidence="14">
    <location>
        <begin position="605"/>
        <end position="637"/>
    </location>
</feature>
<keyword evidence="3" id="KW-0963">Cytoplasm</keyword>
<dbReference type="Proteomes" id="UP000728185">
    <property type="component" value="Unassembled WGS sequence"/>
</dbReference>
<evidence type="ECO:0000256" key="6">
    <source>
        <dbReference type="ARBA" id="ARBA00023056"/>
    </source>
</evidence>
<evidence type="ECO:0000313" key="16">
    <source>
        <dbReference type="Proteomes" id="UP000728185"/>
    </source>
</evidence>
<keyword evidence="7" id="KW-0325">Glycoprotein</keyword>
<gene>
    <name evidence="15" type="ORF">FBUS_05600</name>
</gene>
<protein>
    <recommendedName>
        <fullName evidence="10">glycogenin glucosyltransferase</fullName>
        <ecNumber evidence="10">2.4.1.186</ecNumber>
    </recommendedName>
</protein>
<feature type="compositionally biased region" description="Basic and acidic residues" evidence="14">
    <location>
        <begin position="620"/>
        <end position="637"/>
    </location>
</feature>
<keyword evidence="8" id="KW-0464">Manganese</keyword>
<evidence type="ECO:0000256" key="8">
    <source>
        <dbReference type="ARBA" id="ARBA00023211"/>
    </source>
</evidence>
<dbReference type="InterPro" id="IPR050587">
    <property type="entry name" value="GNT1/Glycosyltrans_8"/>
</dbReference>
<dbReference type="SUPFAM" id="SSF53448">
    <property type="entry name" value="Nucleotide-diphospho-sugar transferases"/>
    <property type="match status" value="1"/>
</dbReference>
<feature type="region of interest" description="Disordered" evidence="14">
    <location>
        <begin position="373"/>
        <end position="519"/>
    </location>
</feature>
<comment type="caution">
    <text evidence="15">The sequence shown here is derived from an EMBL/GenBank/DDBJ whole genome shotgun (WGS) entry which is preliminary data.</text>
</comment>
<evidence type="ECO:0000256" key="13">
    <source>
        <dbReference type="ARBA" id="ARBA00057883"/>
    </source>
</evidence>
<comment type="subcellular location">
    <subcellularLocation>
        <location evidence="2">Cytoplasm</location>
    </subcellularLocation>
</comment>
<dbReference type="GO" id="GO:0005978">
    <property type="term" value="P:glycogen biosynthetic process"/>
    <property type="evidence" value="ECO:0007669"/>
    <property type="project" value="UniProtKB-KW"/>
</dbReference>
<evidence type="ECO:0000256" key="5">
    <source>
        <dbReference type="ARBA" id="ARBA00022723"/>
    </source>
</evidence>
<comment type="catalytic activity">
    <reaction evidence="12">
        <text>L-tyrosyl-[glycogenin] + UDP-alpha-D-glucose = alpha-D-glucosyl-L-tyrosyl-[glycogenin] + UDP + H(+)</text>
        <dbReference type="Rhea" id="RHEA:23360"/>
        <dbReference type="Rhea" id="RHEA-COMP:14604"/>
        <dbReference type="Rhea" id="RHEA-COMP:14605"/>
        <dbReference type="ChEBI" id="CHEBI:15378"/>
        <dbReference type="ChEBI" id="CHEBI:46858"/>
        <dbReference type="ChEBI" id="CHEBI:58223"/>
        <dbReference type="ChEBI" id="CHEBI:58885"/>
        <dbReference type="ChEBI" id="CHEBI:140573"/>
        <dbReference type="EC" id="2.4.1.186"/>
    </reaction>
</comment>
<comment type="cofactor">
    <cofactor evidence="1">
        <name>Mn(2+)</name>
        <dbReference type="ChEBI" id="CHEBI:29035"/>
    </cofactor>
</comment>
<proteinExistence type="inferred from homology"/>
<feature type="compositionally biased region" description="Polar residues" evidence="14">
    <location>
        <begin position="416"/>
        <end position="427"/>
    </location>
</feature>
<dbReference type="FunFam" id="3.90.550.10:FF:000092">
    <property type="entry name" value="Glycogenin 2"/>
    <property type="match status" value="1"/>
</dbReference>
<evidence type="ECO:0000256" key="3">
    <source>
        <dbReference type="ARBA" id="ARBA00022490"/>
    </source>
</evidence>
<evidence type="ECO:0000256" key="4">
    <source>
        <dbReference type="ARBA" id="ARBA00022679"/>
    </source>
</evidence>
<dbReference type="AlphaFoldDB" id="A0A8E0RJK4"/>
<dbReference type="Pfam" id="PF01501">
    <property type="entry name" value="Glyco_transf_8"/>
    <property type="match status" value="1"/>
</dbReference>
<feature type="compositionally biased region" description="Pro residues" evidence="14">
    <location>
        <begin position="376"/>
        <end position="386"/>
    </location>
</feature>
<dbReference type="EMBL" id="LUCM01010988">
    <property type="protein sequence ID" value="KAA0184653.1"/>
    <property type="molecule type" value="Genomic_DNA"/>
</dbReference>
<dbReference type="InterPro" id="IPR029044">
    <property type="entry name" value="Nucleotide-diphossugar_trans"/>
</dbReference>
<dbReference type="PANTHER" id="PTHR11183">
    <property type="entry name" value="GLYCOGENIN SUBFAMILY MEMBER"/>
    <property type="match status" value="1"/>
</dbReference>
<dbReference type="Gene3D" id="3.90.550.10">
    <property type="entry name" value="Spore Coat Polysaccharide Biosynthesis Protein SpsA, Chain A"/>
    <property type="match status" value="1"/>
</dbReference>
<comment type="function">
    <text evidence="13">Self-glucosylating initiator of glycogen synthesis. It catalyzes the formation of a short alpha (1,4)-glucosyl chain covalently attached via a glucose 1-O-tyrosyl linkage to internal tyrosine residues and these chains act as primers for the elongation reaction catalyzed by glycogen synthase.</text>
</comment>
<feature type="compositionally biased region" description="Polar residues" evidence="14">
    <location>
        <begin position="388"/>
        <end position="402"/>
    </location>
</feature>
<evidence type="ECO:0000256" key="11">
    <source>
        <dbReference type="ARBA" id="ARBA00050886"/>
    </source>
</evidence>
<keyword evidence="6" id="KW-0320">Glycogen biosynthesis</keyword>
<evidence type="ECO:0000256" key="9">
    <source>
        <dbReference type="ARBA" id="ARBA00038162"/>
    </source>
</evidence>
<dbReference type="GO" id="GO:0005737">
    <property type="term" value="C:cytoplasm"/>
    <property type="evidence" value="ECO:0007669"/>
    <property type="project" value="UniProtKB-SubCell"/>
</dbReference>
<dbReference type="OrthoDB" id="2014201at2759"/>
<evidence type="ECO:0000256" key="14">
    <source>
        <dbReference type="SAM" id="MobiDB-lite"/>
    </source>
</evidence>
<dbReference type="EC" id="2.4.1.186" evidence="10"/>
<evidence type="ECO:0000256" key="10">
    <source>
        <dbReference type="ARBA" id="ARBA00038934"/>
    </source>
</evidence>
<feature type="compositionally biased region" description="Basic residues" evidence="14">
    <location>
        <begin position="605"/>
        <end position="619"/>
    </location>
</feature>
<evidence type="ECO:0000256" key="12">
    <source>
        <dbReference type="ARBA" id="ARBA00052293"/>
    </source>
</evidence>